<evidence type="ECO:0000313" key="1">
    <source>
        <dbReference type="EMBL" id="MXQ55716.1"/>
    </source>
</evidence>
<dbReference type="Proteomes" id="UP000430692">
    <property type="component" value="Unassembled WGS sequence"/>
</dbReference>
<evidence type="ECO:0000313" key="2">
    <source>
        <dbReference type="Proteomes" id="UP000430692"/>
    </source>
</evidence>
<protein>
    <submittedName>
        <fullName evidence="1">Uncharacterized protein</fullName>
    </submittedName>
</protein>
<dbReference type="AlphaFoldDB" id="A0A6I4W147"/>
<comment type="caution">
    <text evidence="1">The sequence shown here is derived from an EMBL/GenBank/DDBJ whole genome shotgun (WGS) entry which is preliminary data.</text>
</comment>
<name>A0A6I4W147_9BACL</name>
<dbReference type="EMBL" id="WUUL01000018">
    <property type="protein sequence ID" value="MXQ55716.1"/>
    <property type="molecule type" value="Genomic_DNA"/>
</dbReference>
<reference evidence="1 2" key="1">
    <citation type="submission" date="2019-12" db="EMBL/GenBank/DDBJ databases">
        <title>Whole-genome analyses of novel actinobacteria.</title>
        <authorList>
            <person name="Sahin N."/>
            <person name="Saygin H."/>
        </authorList>
    </citation>
    <scope>NUCLEOTIDE SEQUENCE [LARGE SCALE GENOMIC DNA]</scope>
    <source>
        <strain evidence="1 2">KC615</strain>
    </source>
</reference>
<proteinExistence type="predicted"/>
<organism evidence="1 2">
    <name type="scientific">Shimazuella alba</name>
    <dbReference type="NCBI Taxonomy" id="2690964"/>
    <lineage>
        <taxon>Bacteria</taxon>
        <taxon>Bacillati</taxon>
        <taxon>Bacillota</taxon>
        <taxon>Bacilli</taxon>
        <taxon>Bacillales</taxon>
        <taxon>Thermoactinomycetaceae</taxon>
        <taxon>Shimazuella</taxon>
    </lineage>
</organism>
<keyword evidence="2" id="KW-1185">Reference proteome</keyword>
<accession>A0A6I4W147</accession>
<dbReference type="RefSeq" id="WP_160803069.1">
    <property type="nucleotide sequence ID" value="NZ_WUUL01000018.1"/>
</dbReference>
<gene>
    <name evidence="1" type="ORF">GSM42_18705</name>
</gene>
<sequence length="69" mass="7639">MEIDNTNLSSGFIRAPLASQIFLPANHPAWEELLLPYSGRIASVGQNTSAMIVMTFFSVERSRCIDPLL</sequence>